<feature type="domain" description="Strictosidine synthase conserved region" evidence="9">
    <location>
        <begin position="479"/>
        <end position="565"/>
    </location>
</feature>
<feature type="transmembrane region" description="Helical" evidence="8">
    <location>
        <begin position="317"/>
        <end position="335"/>
    </location>
</feature>
<protein>
    <submittedName>
        <fullName evidence="10">Monosaccharide ABC transporter membrane protein, CUT2 family</fullName>
    </submittedName>
</protein>
<sequence>MSVTETLVRWRYRYLPDHVLGELLNKKWSDSAIPFFALLLIVAIFGPIVPRFFDFGTLSILSAQVAELGLIVLGLSIVMISGGIDLSVGSTFALTVTTALYAMNVQGASFATGLLATMAVGMCCGMINGLMVGVLRMRAFLTTLVTLIIYRSIFDIVFPEISTDIVMNYPESGWFEFLGIGLVWGLPVSFLVMAAISVALHIVLSRGRYGWRLMAVGGARRSAHNAGINVRWTVFSAYVICSGFVALAAFLFAARIGSAASDIGAGLELQALTATVLGGISLGGGRGSVSKALMGTVFVLLLSNSLLSLGIPGPVNSLLLGLILVVAVFLDVRWVKNRHKLLRAVYISPTFNKMPPAISTDEGPMKPNDRLKDVGVIGLGILDGAEDVIFDRDDNLYTGSRHGDILRWFPPDYTRHEVFAHIGGAPMGMLFDADGNMSVCVGGMGLYRITPQGEVSLQTAETNRSWTSVADDSVMKLADDCDILPDGRIIFSEATIRFEMHDWYADALESRGNGRLICFDPKTNSTRTIVNDLIFPNGVCTSYDGESVLFAESWACRINRYYYAGPKKGKVERVIEGLPGYPDNINRASDGTYWLALMGSRTPALDLSLEMPGFRRRMARRVSEDSWLMPNLNTGCVLRFNEKGEILESLWDLGGQKHPMITSMREHKGTLYLCGIFNNRMGTLKLPDADQTWCGVDSYWGKPA</sequence>
<dbReference type="SUPFAM" id="SSF63829">
    <property type="entry name" value="Calcium-dependent phosphotriesterase"/>
    <property type="match status" value="1"/>
</dbReference>
<dbReference type="RefSeq" id="WP_089346098.1">
    <property type="nucleotide sequence ID" value="NZ_CP067131.1"/>
</dbReference>
<dbReference type="InterPro" id="IPR018119">
    <property type="entry name" value="Strictosidine_synth_cons-reg"/>
</dbReference>
<organism evidence="10 11">
    <name type="scientific">Paracoccus seriniphilus</name>
    <dbReference type="NCBI Taxonomy" id="184748"/>
    <lineage>
        <taxon>Bacteria</taxon>
        <taxon>Pseudomonadati</taxon>
        <taxon>Pseudomonadota</taxon>
        <taxon>Alphaproteobacteria</taxon>
        <taxon>Rhodobacterales</taxon>
        <taxon>Paracoccaceae</taxon>
        <taxon>Paracoccus</taxon>
    </lineage>
</organism>
<keyword evidence="3" id="KW-1003">Cell membrane</keyword>
<proteinExistence type="predicted"/>
<dbReference type="GO" id="GO:0005886">
    <property type="term" value="C:plasma membrane"/>
    <property type="evidence" value="ECO:0007669"/>
    <property type="project" value="UniProtKB-SubCell"/>
</dbReference>
<dbReference type="FunFam" id="2.120.10.30:FF:000066">
    <property type="entry name" value="ABC transporter permease protein"/>
    <property type="match status" value="1"/>
</dbReference>
<feature type="transmembrane region" description="Helical" evidence="8">
    <location>
        <begin position="230"/>
        <end position="253"/>
    </location>
</feature>
<dbReference type="AlphaFoldDB" id="A0A239Q4D8"/>
<dbReference type="InterPro" id="IPR001851">
    <property type="entry name" value="ABC_transp_permease"/>
</dbReference>
<reference evidence="10 11" key="1">
    <citation type="submission" date="2017-07" db="EMBL/GenBank/DDBJ databases">
        <authorList>
            <person name="Sun Z.S."/>
            <person name="Albrecht U."/>
            <person name="Echele G."/>
            <person name="Lee C.C."/>
        </authorList>
    </citation>
    <scope>NUCLEOTIDE SEQUENCE [LARGE SCALE GENOMIC DNA]</scope>
    <source>
        <strain evidence="10 11">DSM 14827</strain>
    </source>
</reference>
<dbReference type="Gene3D" id="2.120.10.30">
    <property type="entry name" value="TolB, C-terminal domain"/>
    <property type="match status" value="1"/>
</dbReference>
<evidence type="ECO:0000313" key="11">
    <source>
        <dbReference type="Proteomes" id="UP000198307"/>
    </source>
</evidence>
<evidence type="ECO:0000313" key="10">
    <source>
        <dbReference type="EMBL" id="SNT76817.1"/>
    </source>
</evidence>
<evidence type="ECO:0000256" key="6">
    <source>
        <dbReference type="ARBA" id="ARBA00022989"/>
    </source>
</evidence>
<feature type="transmembrane region" description="Helical" evidence="8">
    <location>
        <begin position="292"/>
        <end position="311"/>
    </location>
</feature>
<evidence type="ECO:0000256" key="3">
    <source>
        <dbReference type="ARBA" id="ARBA00022475"/>
    </source>
</evidence>
<dbReference type="InterPro" id="IPR011042">
    <property type="entry name" value="6-blade_b-propeller_TolB-like"/>
</dbReference>
<evidence type="ECO:0000256" key="7">
    <source>
        <dbReference type="ARBA" id="ARBA00023136"/>
    </source>
</evidence>
<dbReference type="EMBL" id="FZQB01000030">
    <property type="protein sequence ID" value="SNT76817.1"/>
    <property type="molecule type" value="Genomic_DNA"/>
</dbReference>
<feature type="transmembrane region" description="Helical" evidence="8">
    <location>
        <begin position="65"/>
        <end position="88"/>
    </location>
</feature>
<keyword evidence="2" id="KW-0813">Transport</keyword>
<keyword evidence="11" id="KW-1185">Reference proteome</keyword>
<evidence type="ECO:0000256" key="8">
    <source>
        <dbReference type="SAM" id="Phobius"/>
    </source>
</evidence>
<feature type="transmembrane region" description="Helical" evidence="8">
    <location>
        <begin position="32"/>
        <end position="53"/>
    </location>
</feature>
<keyword evidence="5 8" id="KW-0812">Transmembrane</keyword>
<gene>
    <name evidence="10" type="ORF">SAMN05444959_1303</name>
</gene>
<evidence type="ECO:0000259" key="9">
    <source>
        <dbReference type="Pfam" id="PF03088"/>
    </source>
</evidence>
<dbReference type="Proteomes" id="UP000198307">
    <property type="component" value="Unassembled WGS sequence"/>
</dbReference>
<dbReference type="Pfam" id="PF02653">
    <property type="entry name" value="BPD_transp_2"/>
    <property type="match status" value="1"/>
</dbReference>
<feature type="transmembrane region" description="Helical" evidence="8">
    <location>
        <begin position="108"/>
        <end position="127"/>
    </location>
</feature>
<keyword evidence="7 8" id="KW-0472">Membrane</keyword>
<evidence type="ECO:0000256" key="1">
    <source>
        <dbReference type="ARBA" id="ARBA00004651"/>
    </source>
</evidence>
<dbReference type="PANTHER" id="PTHR32196">
    <property type="entry name" value="ABC TRANSPORTER PERMEASE PROTEIN YPHD-RELATED-RELATED"/>
    <property type="match status" value="1"/>
</dbReference>
<dbReference type="OrthoDB" id="9775406at2"/>
<feature type="transmembrane region" description="Helical" evidence="8">
    <location>
        <begin position="178"/>
        <end position="204"/>
    </location>
</feature>
<comment type="subcellular location">
    <subcellularLocation>
        <location evidence="1">Cell membrane</location>
        <topology evidence="1">Multi-pass membrane protein</topology>
    </subcellularLocation>
</comment>
<dbReference type="Pfam" id="PF20067">
    <property type="entry name" value="SSL_N"/>
    <property type="match status" value="1"/>
</dbReference>
<evidence type="ECO:0000256" key="5">
    <source>
        <dbReference type="ARBA" id="ARBA00022692"/>
    </source>
</evidence>
<name>A0A239Q4D8_9RHOB</name>
<evidence type="ECO:0000256" key="2">
    <source>
        <dbReference type="ARBA" id="ARBA00022448"/>
    </source>
</evidence>
<accession>A0A239Q4D8</accession>
<dbReference type="Pfam" id="PF03088">
    <property type="entry name" value="Str_synth"/>
    <property type="match status" value="1"/>
</dbReference>
<dbReference type="GO" id="GO:0022857">
    <property type="term" value="F:transmembrane transporter activity"/>
    <property type="evidence" value="ECO:0007669"/>
    <property type="project" value="InterPro"/>
</dbReference>
<feature type="transmembrane region" description="Helical" evidence="8">
    <location>
        <begin position="139"/>
        <end position="158"/>
    </location>
</feature>
<keyword evidence="6 8" id="KW-1133">Transmembrane helix</keyword>
<dbReference type="CDD" id="cd06579">
    <property type="entry name" value="TM_PBP1_transp_AraH_like"/>
    <property type="match status" value="1"/>
</dbReference>
<dbReference type="PANTHER" id="PTHR32196:SF21">
    <property type="entry name" value="ABC TRANSPORTER PERMEASE PROTEIN YPHD-RELATED"/>
    <property type="match status" value="1"/>
</dbReference>
<keyword evidence="4" id="KW-0997">Cell inner membrane</keyword>
<evidence type="ECO:0000256" key="4">
    <source>
        <dbReference type="ARBA" id="ARBA00022519"/>
    </source>
</evidence>